<feature type="domain" description="Thiamine pyrophosphate enzyme N-terminal TPP-binding" evidence="3">
    <location>
        <begin position="1"/>
        <end position="103"/>
    </location>
</feature>
<dbReference type="EMBL" id="UINC01164707">
    <property type="protein sequence ID" value="SVD65694.1"/>
    <property type="molecule type" value="Genomic_DNA"/>
</dbReference>
<dbReference type="AlphaFoldDB" id="A0A382X496"/>
<dbReference type="Gene3D" id="3.40.50.1220">
    <property type="entry name" value="TPP-binding domain"/>
    <property type="match status" value="1"/>
</dbReference>
<evidence type="ECO:0000259" key="3">
    <source>
        <dbReference type="Pfam" id="PF02776"/>
    </source>
</evidence>
<comment type="similarity">
    <text evidence="1">Belongs to the TPP enzyme family.</text>
</comment>
<dbReference type="InterPro" id="IPR012000">
    <property type="entry name" value="Thiamin_PyroP_enz_cen_dom"/>
</dbReference>
<dbReference type="Pfam" id="PF02776">
    <property type="entry name" value="TPP_enzyme_N"/>
    <property type="match status" value="1"/>
</dbReference>
<sequence length="229" mass="24626">MTGTELIAHILKLEGIDMVTCFPSNALIESVAKEGIRPVMFRHERGAIMAADGFSRVNDRKKFGVALMQHAAGAENSVGAIAQAFSDNVPILVLPGGHPIEQKYVRPNFSAVDNYKNIVKSAETIYTTTQISDIMRRAFHALKNGPPGPVVVEMSIDICEKEVPSSATSYHSPVPSSTVPSLNNIKEAVKLILNAKNPMIWAGAGVLSSGGCNELKELAELIEIPVFTT</sequence>
<dbReference type="SUPFAM" id="SSF52518">
    <property type="entry name" value="Thiamin diphosphate-binding fold (THDP-binding)"/>
    <property type="match status" value="1"/>
</dbReference>
<dbReference type="GO" id="GO:0009099">
    <property type="term" value="P:L-valine biosynthetic process"/>
    <property type="evidence" value="ECO:0007669"/>
    <property type="project" value="TreeGrafter"/>
</dbReference>
<dbReference type="InterPro" id="IPR029061">
    <property type="entry name" value="THDP-binding"/>
</dbReference>
<dbReference type="InterPro" id="IPR029035">
    <property type="entry name" value="DHS-like_NAD/FAD-binding_dom"/>
</dbReference>
<name>A0A382X496_9ZZZZ</name>
<reference evidence="4" key="1">
    <citation type="submission" date="2018-05" db="EMBL/GenBank/DDBJ databases">
        <authorList>
            <person name="Lanie J.A."/>
            <person name="Ng W.-L."/>
            <person name="Kazmierczak K.M."/>
            <person name="Andrzejewski T.M."/>
            <person name="Davidsen T.M."/>
            <person name="Wayne K.J."/>
            <person name="Tettelin H."/>
            <person name="Glass J.I."/>
            <person name="Rusch D."/>
            <person name="Podicherti R."/>
            <person name="Tsui H.-C.T."/>
            <person name="Winkler M.E."/>
        </authorList>
    </citation>
    <scope>NUCLEOTIDE SEQUENCE</scope>
</reference>
<evidence type="ECO:0000313" key="4">
    <source>
        <dbReference type="EMBL" id="SVD65694.1"/>
    </source>
</evidence>
<dbReference type="Gene3D" id="3.40.50.970">
    <property type="match status" value="1"/>
</dbReference>
<feature type="domain" description="Thiamine pyrophosphate enzyme central" evidence="2">
    <location>
        <begin position="185"/>
        <end position="229"/>
    </location>
</feature>
<accession>A0A382X496</accession>
<evidence type="ECO:0008006" key="5">
    <source>
        <dbReference type="Google" id="ProtNLM"/>
    </source>
</evidence>
<dbReference type="PANTHER" id="PTHR18968">
    <property type="entry name" value="THIAMINE PYROPHOSPHATE ENZYMES"/>
    <property type="match status" value="1"/>
</dbReference>
<dbReference type="CDD" id="cd07035">
    <property type="entry name" value="TPP_PYR_POX_like"/>
    <property type="match status" value="1"/>
</dbReference>
<evidence type="ECO:0000256" key="1">
    <source>
        <dbReference type="ARBA" id="ARBA00007812"/>
    </source>
</evidence>
<evidence type="ECO:0000259" key="2">
    <source>
        <dbReference type="Pfam" id="PF00205"/>
    </source>
</evidence>
<gene>
    <name evidence="4" type="ORF">METZ01_LOCUS418548</name>
</gene>
<dbReference type="InterPro" id="IPR012001">
    <property type="entry name" value="Thiamin_PyroP_enz_TPP-bd_dom"/>
</dbReference>
<dbReference type="GO" id="GO:0050660">
    <property type="term" value="F:flavin adenine dinucleotide binding"/>
    <property type="evidence" value="ECO:0007669"/>
    <property type="project" value="TreeGrafter"/>
</dbReference>
<dbReference type="GO" id="GO:0009097">
    <property type="term" value="P:isoleucine biosynthetic process"/>
    <property type="evidence" value="ECO:0007669"/>
    <property type="project" value="TreeGrafter"/>
</dbReference>
<dbReference type="GO" id="GO:0005948">
    <property type="term" value="C:acetolactate synthase complex"/>
    <property type="evidence" value="ECO:0007669"/>
    <property type="project" value="TreeGrafter"/>
</dbReference>
<dbReference type="GO" id="GO:0030976">
    <property type="term" value="F:thiamine pyrophosphate binding"/>
    <property type="evidence" value="ECO:0007669"/>
    <property type="project" value="InterPro"/>
</dbReference>
<dbReference type="PANTHER" id="PTHR18968:SF13">
    <property type="entry name" value="ACETOLACTATE SYNTHASE CATALYTIC SUBUNIT, MITOCHONDRIAL"/>
    <property type="match status" value="1"/>
</dbReference>
<dbReference type="GO" id="GO:0000287">
    <property type="term" value="F:magnesium ion binding"/>
    <property type="evidence" value="ECO:0007669"/>
    <property type="project" value="InterPro"/>
</dbReference>
<proteinExistence type="inferred from homology"/>
<organism evidence="4">
    <name type="scientific">marine metagenome</name>
    <dbReference type="NCBI Taxonomy" id="408172"/>
    <lineage>
        <taxon>unclassified sequences</taxon>
        <taxon>metagenomes</taxon>
        <taxon>ecological metagenomes</taxon>
    </lineage>
</organism>
<dbReference type="GO" id="GO:0003984">
    <property type="term" value="F:acetolactate synthase activity"/>
    <property type="evidence" value="ECO:0007669"/>
    <property type="project" value="TreeGrafter"/>
</dbReference>
<dbReference type="SUPFAM" id="SSF52467">
    <property type="entry name" value="DHS-like NAD/FAD-binding domain"/>
    <property type="match status" value="1"/>
</dbReference>
<dbReference type="Pfam" id="PF00205">
    <property type="entry name" value="TPP_enzyme_M"/>
    <property type="match status" value="1"/>
</dbReference>
<dbReference type="InterPro" id="IPR045229">
    <property type="entry name" value="TPP_enz"/>
</dbReference>
<feature type="non-terminal residue" evidence="4">
    <location>
        <position position="229"/>
    </location>
</feature>
<protein>
    <recommendedName>
        <fullName evidence="5">Thiamine pyrophosphate enzyme N-terminal TPP-binding domain-containing protein</fullName>
    </recommendedName>
</protein>